<dbReference type="EMBL" id="CP017634">
    <property type="protein sequence ID" value="ATW27201.1"/>
    <property type="molecule type" value="Genomic_DNA"/>
</dbReference>
<name>A0A3G1KXN0_FORW1</name>
<dbReference type="AlphaFoldDB" id="A0A3G1KXN0"/>
<dbReference type="GO" id="GO:0046281">
    <property type="term" value="P:cinnamic acid catabolic process"/>
    <property type="evidence" value="ECO:0007669"/>
    <property type="project" value="TreeGrafter"/>
</dbReference>
<dbReference type="InterPro" id="IPR049383">
    <property type="entry name" value="UbiD-like_N"/>
</dbReference>
<dbReference type="Pfam" id="PF20696">
    <property type="entry name" value="UbiD_C"/>
    <property type="match status" value="1"/>
</dbReference>
<gene>
    <name evidence="4" type="ORF">DCMF_22790</name>
</gene>
<sequence length="481" mass="53759">MIRDLRDWLEEVKKMNDLQVVEGAHWDKEIGGIIDLYQRKMGLPALMFDKVPGYPSGYRVLANSCTSLKRIALSFGLPENTNELDLVMFWRNYLKDFKKIPPRLVETGTIMENVSQGKDVDIMKFPTPLFHELDGGRFIGTGCMVLMKDPDTDWINYGAYRVQIYDATTASVMISKGKQGHIIMDKYFKMGKPCPVVIVAGMDPLLFMMSGMEIPYGVGEYDVCGGLRGEAVDIISGPVTGLPIPADAEIAFEGFIHPDDTIKEGPFGEWTGYYASGVRNQPVIRVQSLLHRNDPVILAAVPAAPPCDDTYYRGFLRCAAIWDEVENAGIPGVKGVWAHEAGGGRMWTTVAIKQMYAGHAKQAGLIASQCHAGAYANRFTVVVDDDINPADMDQVVWAMCTRTDPREDVEILRGCWSTALDPMSYPDDKHVINSRLVIDACRPYHKLDKFPKTCESSPELKEKLIKKWPELFPPEILKQIL</sequence>
<organism evidence="4 5">
    <name type="scientific">Formimonas warabiya</name>
    <dbReference type="NCBI Taxonomy" id="1761012"/>
    <lineage>
        <taxon>Bacteria</taxon>
        <taxon>Bacillati</taxon>
        <taxon>Bacillota</taxon>
        <taxon>Clostridia</taxon>
        <taxon>Eubacteriales</taxon>
        <taxon>Peptococcaceae</taxon>
        <taxon>Candidatus Formimonas</taxon>
    </lineage>
</organism>
<dbReference type="KEGG" id="fwa:DCMF_22790"/>
<dbReference type="NCBIfam" id="TIGR00148">
    <property type="entry name" value="UbiD family decarboxylase"/>
    <property type="match status" value="1"/>
</dbReference>
<dbReference type="PANTHER" id="PTHR30108:SF17">
    <property type="entry name" value="FERULIC ACID DECARBOXYLASE 1"/>
    <property type="match status" value="1"/>
</dbReference>
<evidence type="ECO:0000259" key="3">
    <source>
        <dbReference type="Pfam" id="PF20696"/>
    </source>
</evidence>
<dbReference type="GO" id="GO:0005737">
    <property type="term" value="C:cytoplasm"/>
    <property type="evidence" value="ECO:0007669"/>
    <property type="project" value="TreeGrafter"/>
</dbReference>
<dbReference type="PANTHER" id="PTHR30108">
    <property type="entry name" value="3-OCTAPRENYL-4-HYDROXYBENZOATE CARBOXY-LYASE-RELATED"/>
    <property type="match status" value="1"/>
</dbReference>
<evidence type="ECO:0000259" key="1">
    <source>
        <dbReference type="Pfam" id="PF01977"/>
    </source>
</evidence>
<evidence type="ECO:0000313" key="5">
    <source>
        <dbReference type="Proteomes" id="UP000323521"/>
    </source>
</evidence>
<dbReference type="Gene3D" id="3.40.1670.10">
    <property type="entry name" value="UbiD C-terminal domain-like"/>
    <property type="match status" value="1"/>
</dbReference>
<dbReference type="InterPro" id="IPR002830">
    <property type="entry name" value="UbiD"/>
</dbReference>
<proteinExistence type="predicted"/>
<dbReference type="InterPro" id="IPR048304">
    <property type="entry name" value="UbiD_Rift_dom"/>
</dbReference>
<dbReference type="Proteomes" id="UP000323521">
    <property type="component" value="Chromosome"/>
</dbReference>
<dbReference type="Pfam" id="PF01977">
    <property type="entry name" value="UbiD"/>
    <property type="match status" value="1"/>
</dbReference>
<protein>
    <recommendedName>
        <fullName evidence="6">UbiD family decarboxylase</fullName>
    </recommendedName>
</protein>
<dbReference type="SUPFAM" id="SSF143968">
    <property type="entry name" value="UbiD C-terminal domain-like"/>
    <property type="match status" value="1"/>
</dbReference>
<evidence type="ECO:0000259" key="2">
    <source>
        <dbReference type="Pfam" id="PF20695"/>
    </source>
</evidence>
<reference evidence="4 5" key="1">
    <citation type="submission" date="2016-10" db="EMBL/GenBank/DDBJ databases">
        <title>Complete Genome Sequence of Peptococcaceae strain DCMF.</title>
        <authorList>
            <person name="Edwards R.J."/>
            <person name="Holland S.I."/>
            <person name="Deshpande N.P."/>
            <person name="Wong Y.K."/>
            <person name="Ertan H."/>
            <person name="Manefield M."/>
            <person name="Russell T.L."/>
            <person name="Lee M.J."/>
        </authorList>
    </citation>
    <scope>NUCLEOTIDE SEQUENCE [LARGE SCALE GENOMIC DNA]</scope>
    <source>
        <strain evidence="4 5">DCMF</strain>
    </source>
</reference>
<feature type="domain" description="3-octaprenyl-4-hydroxybenzoate carboxy-lyase-like Rift-related" evidence="1">
    <location>
        <begin position="107"/>
        <end position="304"/>
    </location>
</feature>
<feature type="domain" description="3-octaprenyl-4-hydroxybenzoate carboxy-lyase-like C-terminal" evidence="3">
    <location>
        <begin position="311"/>
        <end position="440"/>
    </location>
</feature>
<dbReference type="Pfam" id="PF20695">
    <property type="entry name" value="UbiD_N"/>
    <property type="match status" value="1"/>
</dbReference>
<dbReference type="GO" id="GO:0033494">
    <property type="term" value="P:ferulate metabolic process"/>
    <property type="evidence" value="ECO:0007669"/>
    <property type="project" value="TreeGrafter"/>
</dbReference>
<dbReference type="GO" id="GO:0016831">
    <property type="term" value="F:carboxy-lyase activity"/>
    <property type="evidence" value="ECO:0007669"/>
    <property type="project" value="InterPro"/>
</dbReference>
<dbReference type="InterPro" id="IPR049381">
    <property type="entry name" value="UbiD-like_C"/>
</dbReference>
<dbReference type="SUPFAM" id="SSF50475">
    <property type="entry name" value="FMN-binding split barrel"/>
    <property type="match status" value="1"/>
</dbReference>
<keyword evidence="5" id="KW-1185">Reference proteome</keyword>
<evidence type="ECO:0000313" key="4">
    <source>
        <dbReference type="EMBL" id="ATW27201.1"/>
    </source>
</evidence>
<dbReference type="OrthoDB" id="9809841at2"/>
<evidence type="ECO:0008006" key="6">
    <source>
        <dbReference type="Google" id="ProtNLM"/>
    </source>
</evidence>
<accession>A0A3G1KXN0</accession>
<dbReference type="RefSeq" id="WP_148136550.1">
    <property type="nucleotide sequence ID" value="NZ_CP017634.1"/>
</dbReference>
<feature type="domain" description="3-octaprenyl-4-hydroxybenzoate carboxy-lyase-like N-terminal" evidence="2">
    <location>
        <begin position="9"/>
        <end position="81"/>
    </location>
</feature>